<dbReference type="InterPro" id="IPR012910">
    <property type="entry name" value="Plug_dom"/>
</dbReference>
<evidence type="ECO:0000256" key="2">
    <source>
        <dbReference type="ARBA" id="ARBA00022448"/>
    </source>
</evidence>
<dbReference type="InterPro" id="IPR039426">
    <property type="entry name" value="TonB-dep_rcpt-like"/>
</dbReference>
<dbReference type="InterPro" id="IPR023996">
    <property type="entry name" value="TonB-dep_OMP_SusC/RagA"/>
</dbReference>
<evidence type="ECO:0000313" key="10">
    <source>
        <dbReference type="EMBL" id="RXK57994.1"/>
    </source>
</evidence>
<reference evidence="10 11" key="1">
    <citation type="submission" date="2019-01" db="EMBL/GenBank/DDBJ databases">
        <title>Lacibacter sp. strain TTM-7.</title>
        <authorList>
            <person name="Chen W.-M."/>
        </authorList>
    </citation>
    <scope>NUCLEOTIDE SEQUENCE [LARGE SCALE GENOMIC DNA]</scope>
    <source>
        <strain evidence="10 11">TTM-7</strain>
    </source>
</reference>
<evidence type="ECO:0000256" key="1">
    <source>
        <dbReference type="ARBA" id="ARBA00004571"/>
    </source>
</evidence>
<comment type="caution">
    <text evidence="10">The sequence shown here is derived from an EMBL/GenBank/DDBJ whole genome shotgun (WGS) entry which is preliminary data.</text>
</comment>
<accession>A0A4Q1CEB3</accession>
<dbReference type="InterPro" id="IPR008969">
    <property type="entry name" value="CarboxyPept-like_regulatory"/>
</dbReference>
<evidence type="ECO:0000256" key="4">
    <source>
        <dbReference type="ARBA" id="ARBA00022692"/>
    </source>
</evidence>
<evidence type="ECO:0000256" key="6">
    <source>
        <dbReference type="ARBA" id="ARBA00023237"/>
    </source>
</evidence>
<proteinExistence type="inferred from homology"/>
<keyword evidence="2 7" id="KW-0813">Transport</keyword>
<dbReference type="Gene3D" id="2.60.40.1120">
    <property type="entry name" value="Carboxypeptidase-like, regulatory domain"/>
    <property type="match status" value="1"/>
</dbReference>
<dbReference type="SUPFAM" id="SSF56935">
    <property type="entry name" value="Porins"/>
    <property type="match status" value="1"/>
</dbReference>
<feature type="signal peptide" evidence="8">
    <location>
        <begin position="1"/>
        <end position="28"/>
    </location>
</feature>
<keyword evidence="5 7" id="KW-0472">Membrane</keyword>
<name>A0A4Q1CEB3_9BACT</name>
<evidence type="ECO:0000256" key="5">
    <source>
        <dbReference type="ARBA" id="ARBA00023136"/>
    </source>
</evidence>
<feature type="chain" id="PRO_5020687660" evidence="8">
    <location>
        <begin position="29"/>
        <end position="1072"/>
    </location>
</feature>
<dbReference type="Gene3D" id="2.170.130.10">
    <property type="entry name" value="TonB-dependent receptor, plug domain"/>
    <property type="match status" value="1"/>
</dbReference>
<organism evidence="10 11">
    <name type="scientific">Lacibacter luteus</name>
    <dbReference type="NCBI Taxonomy" id="2508719"/>
    <lineage>
        <taxon>Bacteria</taxon>
        <taxon>Pseudomonadati</taxon>
        <taxon>Bacteroidota</taxon>
        <taxon>Chitinophagia</taxon>
        <taxon>Chitinophagales</taxon>
        <taxon>Chitinophagaceae</taxon>
        <taxon>Lacibacter</taxon>
    </lineage>
</organism>
<sequence length="1072" mass="118122">MPYNMKYLRLPKLLLLSVFSFFAVALYAQELTVSGTVTSKDNGEPLEGVSVKVKNSSIGTTTKKDGTFTLKVPSSSSILVFSYVGFAGFESRASASGALSVQLERNNNDRLEEVVVIGYGTKKRVNVQGSVGTIKAAEIEDLPVANLPSALVNRIPGVGVNFSSGKPGSTTTINIRNATTFPGAPTGVTNQPLIVIDGIISNPTQWSQATNADWFENLDASQIEDITFLKDASAAIYGAAGAKGVILITTKKGKAGKPKISYSGYFGVSTEAIKNKSLTAYEHAKFLNDGYEMTGAPLNQRFSQADLDSLKSMPDKSWYDYFWKNGKVQRHTINVSGGTDKVTLFAGGSYYNETGNYGITQNNKYSFRTGMNAVIVEGLSAQVNFASDFNRERSNNWKNANTETDDATIRALYLTPKWIPVEINGLPVAFGGNAAPNNSTGNPWSMLGVHRSGAYRDAKSQGLSVNASLEWKPKFVKGFAARVQFGNNTRTNNSLGYYPTYLIYNFQSRGQNGLLLSDQLNTTTPSRRVTSQSDQIEEGITTSKNYQFITTLSYGRKFGDHDMDVMVGFDQGEADSKNYLLSKTGQIVAGVDEFWAFSNDPSTLGSIQDALRNPQFFRSAKRSYISRANYSFKGRYFFEFIGRADASVNFLPSKRWGFFPTVGLGWKISDESFFRNVTFVNSLKLRANYGIVGEDRVGNRLWESRFTQTTGVVIGNAVTGGLDPNIYPNPDLTWEKARTLNAGFDASFLSNKLTLTVDFYNRYSYDGFDTYSASVFPPTAGIPPPVVNYGRQLSWGSEFSVGYRTRFGKNWGINADVNFGWSNSMMLQVFYNEAWLGTYGPDQLGIMIGRDPRKYNSTNLGYIAKGILRTQAEVDAVLAKNPNYLIGGAKPQVGFMDFEDINGDGQINDLDITTMYDRTSPFASFGITLGATYKEFKLQMNMNLRIGGKVAYDGEARKVPTTTQNAPAFWADHWTPSTPNGKYPRADAPLARENSTFWIVDGTQSRINNAVLSYQMPKHIAAKFKVPDLRIMVTGTNLFSIINPLKYKDPYTSNFANYPTLRTISLGINASL</sequence>
<dbReference type="Pfam" id="PF07715">
    <property type="entry name" value="Plug"/>
    <property type="match status" value="1"/>
</dbReference>
<keyword evidence="4 7" id="KW-0812">Transmembrane</keyword>
<dbReference type="PROSITE" id="PS00018">
    <property type="entry name" value="EF_HAND_1"/>
    <property type="match status" value="1"/>
</dbReference>
<keyword evidence="6 7" id="KW-0998">Cell outer membrane</keyword>
<feature type="domain" description="TonB-dependent receptor plug" evidence="9">
    <location>
        <begin position="126"/>
        <end position="245"/>
    </location>
</feature>
<dbReference type="Proteomes" id="UP000290204">
    <property type="component" value="Unassembled WGS sequence"/>
</dbReference>
<evidence type="ECO:0000256" key="8">
    <source>
        <dbReference type="SAM" id="SignalP"/>
    </source>
</evidence>
<gene>
    <name evidence="10" type="ORF">ESA94_18430</name>
</gene>
<dbReference type="Gene3D" id="2.40.170.20">
    <property type="entry name" value="TonB-dependent receptor, beta-barrel domain"/>
    <property type="match status" value="1"/>
</dbReference>
<dbReference type="SUPFAM" id="SSF49464">
    <property type="entry name" value="Carboxypeptidase regulatory domain-like"/>
    <property type="match status" value="1"/>
</dbReference>
<dbReference type="EMBL" id="SDHW01000007">
    <property type="protein sequence ID" value="RXK57994.1"/>
    <property type="molecule type" value="Genomic_DNA"/>
</dbReference>
<keyword evidence="3 7" id="KW-1134">Transmembrane beta strand</keyword>
<dbReference type="InterPro" id="IPR037066">
    <property type="entry name" value="Plug_dom_sf"/>
</dbReference>
<comment type="subcellular location">
    <subcellularLocation>
        <location evidence="1 7">Cell outer membrane</location>
        <topology evidence="1 7">Multi-pass membrane protein</topology>
    </subcellularLocation>
</comment>
<evidence type="ECO:0000256" key="3">
    <source>
        <dbReference type="ARBA" id="ARBA00022452"/>
    </source>
</evidence>
<evidence type="ECO:0000256" key="7">
    <source>
        <dbReference type="PROSITE-ProRule" id="PRU01360"/>
    </source>
</evidence>
<dbReference type="Pfam" id="PF13715">
    <property type="entry name" value="CarbopepD_reg_2"/>
    <property type="match status" value="1"/>
</dbReference>
<keyword evidence="11" id="KW-1185">Reference proteome</keyword>
<evidence type="ECO:0000313" key="11">
    <source>
        <dbReference type="Proteomes" id="UP000290204"/>
    </source>
</evidence>
<protein>
    <submittedName>
        <fullName evidence="10">SusC/RagA family TonB-linked outer membrane protein</fullName>
    </submittedName>
</protein>
<dbReference type="NCBIfam" id="TIGR04056">
    <property type="entry name" value="OMP_RagA_SusC"/>
    <property type="match status" value="1"/>
</dbReference>
<dbReference type="GO" id="GO:0009279">
    <property type="term" value="C:cell outer membrane"/>
    <property type="evidence" value="ECO:0007669"/>
    <property type="project" value="UniProtKB-SubCell"/>
</dbReference>
<dbReference type="InterPro" id="IPR018247">
    <property type="entry name" value="EF_Hand_1_Ca_BS"/>
</dbReference>
<dbReference type="InterPro" id="IPR036942">
    <property type="entry name" value="Beta-barrel_TonB_sf"/>
</dbReference>
<dbReference type="NCBIfam" id="TIGR04057">
    <property type="entry name" value="SusC_RagA_signa"/>
    <property type="match status" value="1"/>
</dbReference>
<dbReference type="PROSITE" id="PS52016">
    <property type="entry name" value="TONB_DEPENDENT_REC_3"/>
    <property type="match status" value="1"/>
</dbReference>
<dbReference type="AlphaFoldDB" id="A0A4Q1CEB3"/>
<dbReference type="InterPro" id="IPR023997">
    <property type="entry name" value="TonB-dep_OMP_SusC/RagA_CS"/>
</dbReference>
<keyword evidence="8" id="KW-0732">Signal</keyword>
<evidence type="ECO:0000259" key="9">
    <source>
        <dbReference type="Pfam" id="PF07715"/>
    </source>
</evidence>
<dbReference type="OrthoDB" id="601301at2"/>
<comment type="similarity">
    <text evidence="7">Belongs to the TonB-dependent receptor family.</text>
</comment>